<proteinExistence type="predicted"/>
<dbReference type="Proteomes" id="UP000006701">
    <property type="component" value="Unassembled WGS sequence"/>
</dbReference>
<dbReference type="EMBL" id="DS027049">
    <property type="protein sequence ID" value="EAW12596.1"/>
    <property type="molecule type" value="Genomic_DNA"/>
</dbReference>
<sequence length="136" mass="15596">MVGESDADNVDQDASFAIKLTAKQIDVLKTRLHQSELAKYREEWVQRRVEAQVRAGGKALEMIIYNNIAHCLFKAQPDRQRIAKMMPMDDHISYQDMLSVVESLLAYCIKDYDVFYRPGEEPVDGRCPVGNCNLTR</sequence>
<dbReference type="OMA" id="CQINIAR"/>
<gene>
    <name evidence="1" type="ORF">ACLA_010220</name>
</gene>
<dbReference type="OrthoDB" id="4508679at2759"/>
<dbReference type="HOGENOM" id="CLU_1874966_0_0_1"/>
<organism evidence="1 2">
    <name type="scientific">Aspergillus clavatus (strain ATCC 1007 / CBS 513.65 / DSM 816 / NCTC 3887 / NRRL 1 / QM 1276 / 107)</name>
    <dbReference type="NCBI Taxonomy" id="344612"/>
    <lineage>
        <taxon>Eukaryota</taxon>
        <taxon>Fungi</taxon>
        <taxon>Dikarya</taxon>
        <taxon>Ascomycota</taxon>
        <taxon>Pezizomycotina</taxon>
        <taxon>Eurotiomycetes</taxon>
        <taxon>Eurotiomycetidae</taxon>
        <taxon>Eurotiales</taxon>
        <taxon>Aspergillaceae</taxon>
        <taxon>Aspergillus</taxon>
        <taxon>Aspergillus subgen. Fumigati</taxon>
    </lineage>
</organism>
<name>A1CA28_ASPCL</name>
<evidence type="ECO:0000313" key="2">
    <source>
        <dbReference type="Proteomes" id="UP000006701"/>
    </source>
</evidence>
<dbReference type="GeneID" id="4706682"/>
<dbReference type="KEGG" id="act:ACLA_010220"/>
<keyword evidence="2" id="KW-1185">Reference proteome</keyword>
<accession>A1CA28</accession>
<protein>
    <submittedName>
        <fullName evidence="1">Uncharacterized protein</fullName>
    </submittedName>
</protein>
<reference evidence="1 2" key="1">
    <citation type="journal article" date="2008" name="PLoS Genet.">
        <title>Genomic islands in the pathogenic filamentous fungus Aspergillus fumigatus.</title>
        <authorList>
            <person name="Fedorova N.D."/>
            <person name="Khaldi N."/>
            <person name="Joardar V.S."/>
            <person name="Maiti R."/>
            <person name="Amedeo P."/>
            <person name="Anderson M.J."/>
            <person name="Crabtree J."/>
            <person name="Silva J.C."/>
            <person name="Badger J.H."/>
            <person name="Albarraq A."/>
            <person name="Angiuoli S."/>
            <person name="Bussey H."/>
            <person name="Bowyer P."/>
            <person name="Cotty P.J."/>
            <person name="Dyer P.S."/>
            <person name="Egan A."/>
            <person name="Galens K."/>
            <person name="Fraser-Liggett C.M."/>
            <person name="Haas B.J."/>
            <person name="Inman J.M."/>
            <person name="Kent R."/>
            <person name="Lemieux S."/>
            <person name="Malavazi I."/>
            <person name="Orvis J."/>
            <person name="Roemer T."/>
            <person name="Ronning C.M."/>
            <person name="Sundaram J.P."/>
            <person name="Sutton G."/>
            <person name="Turner G."/>
            <person name="Venter J.C."/>
            <person name="White O.R."/>
            <person name="Whitty B.R."/>
            <person name="Youngman P."/>
            <person name="Wolfe K.H."/>
            <person name="Goldman G.H."/>
            <person name="Wortman J.R."/>
            <person name="Jiang B."/>
            <person name="Denning D.W."/>
            <person name="Nierman W.C."/>
        </authorList>
    </citation>
    <scope>NUCLEOTIDE SEQUENCE [LARGE SCALE GENOMIC DNA]</scope>
    <source>
        <strain evidence="2">ATCC 1007 / CBS 513.65 / DSM 816 / NCTC 3887 / NRRL 1</strain>
    </source>
</reference>
<dbReference type="STRING" id="344612.A1CA28"/>
<dbReference type="AlphaFoldDB" id="A1CA28"/>
<evidence type="ECO:0000313" key="1">
    <source>
        <dbReference type="EMBL" id="EAW12596.1"/>
    </source>
</evidence>
<dbReference type="RefSeq" id="XP_001274022.1">
    <property type="nucleotide sequence ID" value="XM_001274021.1"/>
</dbReference>
<dbReference type="VEuPathDB" id="FungiDB:ACLA_010220"/>